<organism evidence="1 2">
    <name type="scientific">Sulfurovum xiamenensis</name>
    <dbReference type="NCBI Taxonomy" id="3019066"/>
    <lineage>
        <taxon>Bacteria</taxon>
        <taxon>Pseudomonadati</taxon>
        <taxon>Campylobacterota</taxon>
        <taxon>Epsilonproteobacteria</taxon>
        <taxon>Campylobacterales</taxon>
        <taxon>Sulfurovaceae</taxon>
        <taxon>Sulfurovum</taxon>
    </lineage>
</organism>
<sequence length="148" mass="16936">MSTLEDEKAFMLLEQAVYRAQESLEKTKHFQPFLMLLNDAGEVELFENDVKETSESYALLEGTLKQRIREGDIDVMVLVVDTIIPENFVQDVPSGIRLHLEEKSQVDKKIAARFLYVPYELCRVGDGEMFVKLHNPIPVGFPAEYIVS</sequence>
<dbReference type="EMBL" id="JAQIBC010000011">
    <property type="protein sequence ID" value="MDM5264637.1"/>
    <property type="molecule type" value="Genomic_DNA"/>
</dbReference>
<gene>
    <name evidence="1" type="ORF">PF327_10570</name>
</gene>
<evidence type="ECO:0000313" key="1">
    <source>
        <dbReference type="EMBL" id="MDM5264637.1"/>
    </source>
</evidence>
<name>A0ABT7QV38_9BACT</name>
<keyword evidence="2" id="KW-1185">Reference proteome</keyword>
<protein>
    <submittedName>
        <fullName evidence="1">Uncharacterized protein</fullName>
    </submittedName>
</protein>
<dbReference type="Proteomes" id="UP001169066">
    <property type="component" value="Unassembled WGS sequence"/>
</dbReference>
<evidence type="ECO:0000313" key="2">
    <source>
        <dbReference type="Proteomes" id="UP001169066"/>
    </source>
</evidence>
<reference evidence="1" key="1">
    <citation type="submission" date="2023-01" db="EMBL/GenBank/DDBJ databases">
        <title>Sulfurovum sp. XTW-4 genome assembly.</title>
        <authorList>
            <person name="Wang J."/>
        </authorList>
    </citation>
    <scope>NUCLEOTIDE SEQUENCE</scope>
    <source>
        <strain evidence="1">XTW-4</strain>
    </source>
</reference>
<accession>A0ABT7QV38</accession>
<comment type="caution">
    <text evidence="1">The sequence shown here is derived from an EMBL/GenBank/DDBJ whole genome shotgun (WGS) entry which is preliminary data.</text>
</comment>
<proteinExistence type="predicted"/>
<dbReference type="RefSeq" id="WP_008241707.1">
    <property type="nucleotide sequence ID" value="NZ_JAQIBC010000011.1"/>
</dbReference>